<dbReference type="Pfam" id="PF01223">
    <property type="entry name" value="Endonuclease_NS"/>
    <property type="match status" value="1"/>
</dbReference>
<evidence type="ECO:0000256" key="10">
    <source>
        <dbReference type="SAM" id="SignalP"/>
    </source>
</evidence>
<evidence type="ECO:0000259" key="12">
    <source>
        <dbReference type="SMART" id="SM00409"/>
    </source>
</evidence>
<reference evidence="13" key="1">
    <citation type="submission" date="2021-12" db="EMBL/GenBank/DDBJ databases">
        <authorList>
            <person name="King R."/>
        </authorList>
    </citation>
    <scope>NUCLEOTIDE SEQUENCE</scope>
</reference>
<sequence length="1472" mass="164120">MWDQKYPFAVLLIFAHIFKASCMGSGSLTFAIDDTGSMGDDIDQVKRGANRILDIVFNEKSSAIDNMVLVSINEPISEVRAITTDRYTFRQALDALEPHDTILNDCPEPSMTGTLLALEKSHPDSYIYVFTDASAKDSPIASQVMELCQRKQSQINFILTGVCDNRDQAPGVNVYYDVAAACSGLAFFVGPESLNPVIRTIEETINGNKTVMVTTTVPSGVITKIRFTIDDRTEYAVVYVAGSYVSLTISGSPAIIEDIMRNHNGIVVKVIKETAAGDFVATVRGARSTSVIIVGRTDFLFDYGFSKLVPKSLADTTSQPIANSDVYLSILINDPGHLVKITTAYILGMNENIISSLPLNQISTDFYITNPFTTPSEKIQIVVEGIVISTGKIIRRMSKIPITPQKPIKVEIDTMDPVVNIEEGERTEVEYDGTVKLTCKVSGYPKPEIIWTDSRGATVKSVSSILQVPYDYISYVTISNIKKGDRFECNAVNNKASDAKIIDVVVKDAFEVKSIPQGTIRVHYGSSGIITCDITSKQPMNIRWYYEDDKTRRDREIFSSNTYKISADGKQLIIKKMYLKTVGKYTCKATLTNHNDVQKIFSTRVTADGLVAPVASGEKSQKATKGSAAHIHCNVKGYPKPVISWQFKGAAAQNFVNLGNHGVYRIPSVQENHAGYYKCVAVNVIGSAAHVTTLIVQDPPKITTIHTDYYKSKEGAAVLKMPCDATGIPKPSIIWKKNGATITPNSKYSIEAGALIIKNVAVEDASSYTCEASNEVGAASATFKTIILQTPRVFGVGFKEATLGTSATIECKVFHGIPLPNITWQFKNTSSIEYQPLRESDEIKWNPQPAVVNVLKISNLTSNHTGRYKCVATNELGTTEHITLLIVQSPPKIISTTLLRKGVEGDIALRIPCTTTGEPIPTITWKVDGAIITPNTKYAVEDGALVIRNPIRNDSKSYTCEANNVLGTDSAVFKVKVNEYVGYGDKYKVFIKEGENRKLYCDGHNSNSQTVRWLVADVDLKLKEPYLYFEKATVDKDGNYTCRVSDKHGNTFTHTYVVDVGRPPKFKYANLQTVDWRGDVRNVLSNCDSEAKPLANTTWYFDGKMLSDNDLKQLENRFKWGRYSCNVFNVHGSIQRSFEVASPECYINKNVKDSEDTPLILNSDLTWPSWKTPNNHYLMKPQESIKVFCPGQATTVNEFQTFNTNSLQATCVKQDIFEIDGKNYVLKDLRCKNNVTPSIRNEKSKCLTETSEMIRVGYEVKGLLGTYDVCFDYDKNVPLYTRALLSGAYDTPKTTNTWHKYPVIADEKLDKGMACKDSLSSCCYSRTLLVNDRIFNERQARDTTFIKPLNTILQWRPCTSRMTTWENINDMVRTQIQGFGKFYVWSGTHTIQEEDGAYIPRYLWMVLKFNEENNLAIVHVNAQTPTDNDIKCRNTCNEDQQPWFTPADKFTYCCRVDEFLAEFNLKGHGIGA</sequence>
<dbReference type="Gene3D" id="2.60.40.10">
    <property type="entry name" value="Immunoglobulins"/>
    <property type="match status" value="7"/>
</dbReference>
<feature type="domain" description="Immunoglobulin subtype 2" evidence="11">
    <location>
        <begin position="992"/>
        <end position="1049"/>
    </location>
</feature>
<evidence type="ECO:0000313" key="14">
    <source>
        <dbReference type="Proteomes" id="UP001154114"/>
    </source>
</evidence>
<dbReference type="InterPro" id="IPR051170">
    <property type="entry name" value="Neural/epithelial_adhesion"/>
</dbReference>
<feature type="domain" description="Immunoglobulin subtype 2" evidence="11">
    <location>
        <begin position="523"/>
        <end position="594"/>
    </location>
</feature>
<feature type="domain" description="Immunoglobulin subtype 2" evidence="11">
    <location>
        <begin position="713"/>
        <end position="777"/>
    </location>
</feature>
<dbReference type="GO" id="GO:0003676">
    <property type="term" value="F:nucleic acid binding"/>
    <property type="evidence" value="ECO:0007669"/>
    <property type="project" value="InterPro"/>
</dbReference>
<dbReference type="GO" id="GO:0032991">
    <property type="term" value="C:protein-containing complex"/>
    <property type="evidence" value="ECO:0007669"/>
    <property type="project" value="UniProtKB-ARBA"/>
</dbReference>
<feature type="domain" description="Immunoglobulin" evidence="12">
    <location>
        <begin position="712"/>
        <end position="788"/>
    </location>
</feature>
<accession>A0A9P0FU94</accession>
<dbReference type="GO" id="GO:0046872">
    <property type="term" value="F:metal ion binding"/>
    <property type="evidence" value="ECO:0007669"/>
    <property type="project" value="InterPro"/>
</dbReference>
<feature type="domain" description="Immunoglobulin subtype 2" evidence="11">
    <location>
        <begin position="903"/>
        <end position="967"/>
    </location>
</feature>
<proteinExistence type="inferred from homology"/>
<dbReference type="FunFam" id="2.60.40.10:FF:000032">
    <property type="entry name" value="palladin isoform X1"/>
    <property type="match status" value="1"/>
</dbReference>
<dbReference type="SMART" id="SM00408">
    <property type="entry name" value="IGc2"/>
    <property type="match status" value="7"/>
</dbReference>
<evidence type="ECO:0000256" key="8">
    <source>
        <dbReference type="ARBA" id="ARBA00061228"/>
    </source>
</evidence>
<feature type="domain" description="Immunoglobulin subtype 2" evidence="11">
    <location>
        <begin position="624"/>
        <end position="686"/>
    </location>
</feature>
<keyword evidence="5" id="KW-1015">Disulfide bond</keyword>
<evidence type="ECO:0000256" key="6">
    <source>
        <dbReference type="ARBA" id="ARBA00023180"/>
    </source>
</evidence>
<name>A0A9P0FU94_CHRIL</name>
<organism evidence="13 14">
    <name type="scientific">Chrysodeixis includens</name>
    <name type="common">Soybean looper</name>
    <name type="synonym">Pseudoplusia includens</name>
    <dbReference type="NCBI Taxonomy" id="689277"/>
    <lineage>
        <taxon>Eukaryota</taxon>
        <taxon>Metazoa</taxon>
        <taxon>Ecdysozoa</taxon>
        <taxon>Arthropoda</taxon>
        <taxon>Hexapoda</taxon>
        <taxon>Insecta</taxon>
        <taxon>Pterygota</taxon>
        <taxon>Neoptera</taxon>
        <taxon>Endopterygota</taxon>
        <taxon>Lepidoptera</taxon>
        <taxon>Glossata</taxon>
        <taxon>Ditrysia</taxon>
        <taxon>Noctuoidea</taxon>
        <taxon>Noctuidae</taxon>
        <taxon>Plusiinae</taxon>
        <taxon>Chrysodeixis</taxon>
    </lineage>
</organism>
<dbReference type="Pfam" id="PF13927">
    <property type="entry name" value="Ig_3"/>
    <property type="match status" value="3"/>
</dbReference>
<evidence type="ECO:0000256" key="7">
    <source>
        <dbReference type="ARBA" id="ARBA00023319"/>
    </source>
</evidence>
<dbReference type="InterPro" id="IPR001604">
    <property type="entry name" value="Endo_G_ENPP1-like_dom"/>
</dbReference>
<evidence type="ECO:0000256" key="3">
    <source>
        <dbReference type="ARBA" id="ARBA00022729"/>
    </source>
</evidence>
<keyword evidence="4" id="KW-0677">Repeat</keyword>
<dbReference type="GO" id="GO:0016787">
    <property type="term" value="F:hydrolase activity"/>
    <property type="evidence" value="ECO:0007669"/>
    <property type="project" value="InterPro"/>
</dbReference>
<dbReference type="GO" id="GO:0005576">
    <property type="term" value="C:extracellular region"/>
    <property type="evidence" value="ECO:0007669"/>
    <property type="project" value="UniProtKB-SubCell"/>
</dbReference>
<keyword evidence="7" id="KW-0393">Immunoglobulin domain</keyword>
<dbReference type="Gene3D" id="3.40.570.10">
    <property type="entry name" value="Extracellular Endonuclease, subunit A"/>
    <property type="match status" value="1"/>
</dbReference>
<dbReference type="InterPro" id="IPR013098">
    <property type="entry name" value="Ig_I-set"/>
</dbReference>
<dbReference type="OrthoDB" id="5985519at2759"/>
<feature type="domain" description="Immunoglobulin subtype 2" evidence="11">
    <location>
        <begin position="430"/>
        <end position="496"/>
    </location>
</feature>
<evidence type="ECO:0000259" key="11">
    <source>
        <dbReference type="SMART" id="SM00408"/>
    </source>
</evidence>
<dbReference type="SUPFAM" id="SSF53300">
    <property type="entry name" value="vWA-like"/>
    <property type="match status" value="1"/>
</dbReference>
<dbReference type="InterPro" id="IPR036179">
    <property type="entry name" value="Ig-like_dom_sf"/>
</dbReference>
<evidence type="ECO:0000256" key="1">
    <source>
        <dbReference type="ARBA" id="ARBA00004613"/>
    </source>
</evidence>
<protein>
    <recommendedName>
        <fullName evidence="9">Hemolin</fullName>
    </recommendedName>
</protein>
<feature type="domain" description="Immunoglobulin" evidence="12">
    <location>
        <begin position="517"/>
        <end position="606"/>
    </location>
</feature>
<dbReference type="PANTHER" id="PTHR12231:SF261">
    <property type="entry name" value="IG-LIKE DOMAIN-CONTAINING PROTEIN"/>
    <property type="match status" value="1"/>
</dbReference>
<dbReference type="InterPro" id="IPR044925">
    <property type="entry name" value="His-Me_finger_sf"/>
</dbReference>
<dbReference type="Proteomes" id="UP001154114">
    <property type="component" value="Chromosome 19"/>
</dbReference>
<dbReference type="InterPro" id="IPR003599">
    <property type="entry name" value="Ig_sub"/>
</dbReference>
<keyword evidence="3 10" id="KW-0732">Signal</keyword>
<evidence type="ECO:0000256" key="9">
    <source>
        <dbReference type="ARBA" id="ARBA00068688"/>
    </source>
</evidence>
<feature type="domain" description="Immunoglobulin" evidence="12">
    <location>
        <begin position="896"/>
        <end position="978"/>
    </location>
</feature>
<dbReference type="Gene3D" id="3.40.50.410">
    <property type="entry name" value="von Willebrand factor, type A domain"/>
    <property type="match status" value="1"/>
</dbReference>
<dbReference type="InterPro" id="IPR056861">
    <property type="entry name" value="HMCN1-like_VWA"/>
</dbReference>
<dbReference type="InterPro" id="IPR036465">
    <property type="entry name" value="vWFA_dom_sf"/>
</dbReference>
<dbReference type="CDD" id="cd00096">
    <property type="entry name" value="Ig"/>
    <property type="match status" value="1"/>
</dbReference>
<dbReference type="EMBL" id="LR824022">
    <property type="protein sequence ID" value="CAH0591583.1"/>
    <property type="molecule type" value="Genomic_DNA"/>
</dbReference>
<dbReference type="SMART" id="SM00409">
    <property type="entry name" value="IG"/>
    <property type="match status" value="7"/>
</dbReference>
<feature type="domain" description="Immunoglobulin" evidence="12">
    <location>
        <begin position="424"/>
        <end position="507"/>
    </location>
</feature>
<feature type="chain" id="PRO_5040277680" description="Hemolin" evidence="10">
    <location>
        <begin position="23"/>
        <end position="1472"/>
    </location>
</feature>
<dbReference type="Pfam" id="PF07679">
    <property type="entry name" value="I-set"/>
    <property type="match status" value="3"/>
</dbReference>
<evidence type="ECO:0000256" key="5">
    <source>
        <dbReference type="ARBA" id="ARBA00023157"/>
    </source>
</evidence>
<dbReference type="SUPFAM" id="SSF48726">
    <property type="entry name" value="Immunoglobulin"/>
    <property type="match status" value="7"/>
</dbReference>
<dbReference type="InterPro" id="IPR003598">
    <property type="entry name" value="Ig_sub2"/>
</dbReference>
<feature type="domain" description="Immunoglobulin subtype 2" evidence="11">
    <location>
        <begin position="802"/>
        <end position="877"/>
    </location>
</feature>
<dbReference type="Pfam" id="PF25106">
    <property type="entry name" value="VWA_4"/>
    <property type="match status" value="1"/>
</dbReference>
<dbReference type="InterPro" id="IPR044929">
    <property type="entry name" value="DNA/RNA_non-sp_Endonuclease_sf"/>
</dbReference>
<dbReference type="InterPro" id="IPR013783">
    <property type="entry name" value="Ig-like_fold"/>
</dbReference>
<comment type="similarity">
    <text evidence="8">Belongs to the hemolin family.</text>
</comment>
<gene>
    <name evidence="13" type="ORF">CINC_LOCUS5188</name>
</gene>
<evidence type="ECO:0000256" key="4">
    <source>
        <dbReference type="ARBA" id="ARBA00022737"/>
    </source>
</evidence>
<feature type="domain" description="Immunoglobulin" evidence="12">
    <location>
        <begin position="618"/>
        <end position="697"/>
    </location>
</feature>
<keyword evidence="6" id="KW-0325">Glycoprotein</keyword>
<evidence type="ECO:0000313" key="13">
    <source>
        <dbReference type="EMBL" id="CAH0591583.1"/>
    </source>
</evidence>
<comment type="subcellular location">
    <subcellularLocation>
        <location evidence="1">Secreted</location>
    </subcellularLocation>
</comment>
<evidence type="ECO:0000256" key="2">
    <source>
        <dbReference type="ARBA" id="ARBA00022525"/>
    </source>
</evidence>
<feature type="domain" description="Immunoglobulin" evidence="12">
    <location>
        <begin position="986"/>
        <end position="1061"/>
    </location>
</feature>
<keyword evidence="14" id="KW-1185">Reference proteome</keyword>
<dbReference type="SUPFAM" id="SSF54060">
    <property type="entry name" value="His-Me finger endonucleases"/>
    <property type="match status" value="1"/>
</dbReference>
<feature type="signal peptide" evidence="10">
    <location>
        <begin position="1"/>
        <end position="22"/>
    </location>
</feature>
<dbReference type="PANTHER" id="PTHR12231">
    <property type="entry name" value="CTX-RELATED TYPE I TRANSMEMBRANE PROTEIN"/>
    <property type="match status" value="1"/>
</dbReference>
<feature type="domain" description="Immunoglobulin" evidence="12">
    <location>
        <begin position="796"/>
        <end position="888"/>
    </location>
</feature>
<keyword evidence="2" id="KW-0964">Secreted</keyword>